<dbReference type="Gene3D" id="3.30.1490.120">
    <property type="entry name" value="RNA polymerase Rpb7-like, N-terminal domain"/>
    <property type="match status" value="1"/>
</dbReference>
<reference evidence="4" key="1">
    <citation type="submission" date="2020-11" db="EMBL/GenBank/DDBJ databases">
        <authorList>
            <person name="Tran Van P."/>
        </authorList>
    </citation>
    <scope>NUCLEOTIDE SEQUENCE</scope>
</reference>
<evidence type="ECO:0000256" key="3">
    <source>
        <dbReference type="SAM" id="MobiDB-lite"/>
    </source>
</evidence>
<dbReference type="InterPro" id="IPR036898">
    <property type="entry name" value="RNA_pol_Rpb7-like_N_sf"/>
</dbReference>
<feature type="compositionally biased region" description="Acidic residues" evidence="3">
    <location>
        <begin position="186"/>
        <end position="200"/>
    </location>
</feature>
<name>A0A7R8W2L1_9CRUS</name>
<dbReference type="AlphaFoldDB" id="A0A7R8W2L1"/>
<proteinExistence type="predicted"/>
<organism evidence="4">
    <name type="scientific">Cyprideis torosa</name>
    <dbReference type="NCBI Taxonomy" id="163714"/>
    <lineage>
        <taxon>Eukaryota</taxon>
        <taxon>Metazoa</taxon>
        <taxon>Ecdysozoa</taxon>
        <taxon>Arthropoda</taxon>
        <taxon>Crustacea</taxon>
        <taxon>Oligostraca</taxon>
        <taxon>Ostracoda</taxon>
        <taxon>Podocopa</taxon>
        <taxon>Podocopida</taxon>
        <taxon>Cytherocopina</taxon>
        <taxon>Cytheroidea</taxon>
        <taxon>Cytherideidae</taxon>
        <taxon>Cyprideis</taxon>
    </lineage>
</organism>
<dbReference type="EMBL" id="OB660229">
    <property type="protein sequence ID" value="CAD7223611.1"/>
    <property type="molecule type" value="Genomic_DNA"/>
</dbReference>
<feature type="region of interest" description="Disordered" evidence="3">
    <location>
        <begin position="164"/>
        <end position="244"/>
    </location>
</feature>
<protein>
    <submittedName>
        <fullName evidence="4">Uncharacterized protein</fullName>
    </submittedName>
</protein>
<dbReference type="GO" id="GO:0000428">
    <property type="term" value="C:DNA-directed RNA polymerase complex"/>
    <property type="evidence" value="ECO:0007669"/>
    <property type="project" value="UniProtKB-KW"/>
</dbReference>
<keyword evidence="1" id="KW-0240">DNA-directed RNA polymerase</keyword>
<gene>
    <name evidence="4" type="ORF">CTOB1V02_LOCUS1591</name>
</gene>
<evidence type="ECO:0000313" key="4">
    <source>
        <dbReference type="EMBL" id="CAD7223611.1"/>
    </source>
</evidence>
<evidence type="ECO:0000256" key="1">
    <source>
        <dbReference type="ARBA" id="ARBA00022478"/>
    </source>
</evidence>
<accession>A0A7R8W2L1</accession>
<feature type="region of interest" description="Disordered" evidence="3">
    <location>
        <begin position="257"/>
        <end position="279"/>
    </location>
</feature>
<evidence type="ECO:0000256" key="2">
    <source>
        <dbReference type="ARBA" id="ARBA00023163"/>
    </source>
</evidence>
<sequence>MSENNTSGLRLVEKVVRVPVHPKHGCDIIGGIKEILDGRINTYHPGLGGILLDYSLLEIQPIAHNSISGMLYVPVHGRFQVFNVKPGDRLTGICTSVYSLKTGCHLIDVPVNGVHVKVRHPKEDPKVSEGDTVICEVTEARLSERMPLIRAKLVSVRANLPPVERVSEGDDDGSESGISSGSFHTEEEESSSIRTEDDETENRISGWFNATPQIRIKGKLNKYGRSSSDEEDDVSPPQNFLGSGQKLVLSVGETPVGYDWQERGSGTGVGGRDAACRRD</sequence>
<keyword evidence="2" id="KW-0804">Transcription</keyword>